<dbReference type="STRING" id="207954.MED92_02101"/>
<keyword evidence="6" id="KW-0175">Coiled coil</keyword>
<dbReference type="EMBL" id="PDSH01000010">
    <property type="protein sequence ID" value="PIE25252.1"/>
    <property type="molecule type" value="Genomic_DNA"/>
</dbReference>
<evidence type="ECO:0000256" key="7">
    <source>
        <dbReference type="SAM" id="Phobius"/>
    </source>
</evidence>
<dbReference type="AlphaFoldDB" id="A0A2G6JRJ2"/>
<keyword evidence="5 7" id="KW-0472">Membrane</keyword>
<dbReference type="PROSITE" id="PS51781">
    <property type="entry name" value="SH3B"/>
    <property type="match status" value="1"/>
</dbReference>
<feature type="transmembrane region" description="Helical" evidence="7">
    <location>
        <begin position="157"/>
        <end position="178"/>
    </location>
</feature>
<dbReference type="PIRSF" id="PIRSF006158">
    <property type="entry name" value="UCP006158_SH3"/>
    <property type="match status" value="1"/>
</dbReference>
<dbReference type="InterPro" id="IPR016476">
    <property type="entry name" value="SH3_dom_pro"/>
</dbReference>
<feature type="chain" id="PRO_5013801696" description="SH3b domain-containing protein" evidence="8">
    <location>
        <begin position="19"/>
        <end position="189"/>
    </location>
</feature>
<dbReference type="InterPro" id="IPR003646">
    <property type="entry name" value="SH3-like_bac-type"/>
</dbReference>
<feature type="domain" description="SH3b" evidence="9">
    <location>
        <begin position="18"/>
        <end position="84"/>
    </location>
</feature>
<dbReference type="SMART" id="SM00287">
    <property type="entry name" value="SH3b"/>
    <property type="match status" value="1"/>
</dbReference>
<proteinExistence type="predicted"/>
<evidence type="ECO:0000313" key="10">
    <source>
        <dbReference type="EMBL" id="PIE25252.1"/>
    </source>
</evidence>
<accession>A0A2G6JRJ2</accession>
<comment type="subcellular location">
    <subcellularLocation>
        <location evidence="1">Membrane</location>
        <topology evidence="1">Single-pass membrane protein</topology>
    </subcellularLocation>
</comment>
<sequence>MKKLALTSLLLLSMSAQAEKGHIADDAMVYVHNGPSNSYRIITRIKSGTAITILKRDTNTKYVQIKMPKGRIGWVESSAVDPGDSISIKLPKLQNSLEKSQATVKKQAEIIEQLQQESNSLKNTNQSLNTEVAKLKATIKDLNFKIESSDESNLMRWFTYGGLVALGGVFLGLILPYFPKRRKRKDEWF</sequence>
<organism evidence="10 11">
    <name type="scientific">Neptuniibacter caesariensis</name>
    <dbReference type="NCBI Taxonomy" id="207954"/>
    <lineage>
        <taxon>Bacteria</taxon>
        <taxon>Pseudomonadati</taxon>
        <taxon>Pseudomonadota</taxon>
        <taxon>Gammaproteobacteria</taxon>
        <taxon>Oceanospirillales</taxon>
        <taxon>Oceanospirillaceae</taxon>
        <taxon>Neptuniibacter</taxon>
    </lineage>
</organism>
<dbReference type="GO" id="GO:0016020">
    <property type="term" value="C:membrane"/>
    <property type="evidence" value="ECO:0007669"/>
    <property type="project" value="UniProtKB-SubCell"/>
</dbReference>
<keyword evidence="4 7" id="KW-1133">Transmembrane helix</keyword>
<gene>
    <name evidence="10" type="ORF">CSA60_01140</name>
</gene>
<keyword evidence="3 8" id="KW-0732">Signal</keyword>
<evidence type="ECO:0000256" key="2">
    <source>
        <dbReference type="ARBA" id="ARBA00022692"/>
    </source>
</evidence>
<comment type="caution">
    <text evidence="10">The sequence shown here is derived from an EMBL/GenBank/DDBJ whole genome shotgun (WGS) entry which is preliminary data.</text>
</comment>
<protein>
    <recommendedName>
        <fullName evidence="9">SH3b domain-containing protein</fullName>
    </recommendedName>
</protein>
<reference evidence="10 11" key="1">
    <citation type="submission" date="2017-10" db="EMBL/GenBank/DDBJ databases">
        <title>Novel microbial diversity and functional potential in the marine mammal oral microbiome.</title>
        <authorList>
            <person name="Dudek N.K."/>
            <person name="Sun C.L."/>
            <person name="Burstein D."/>
            <person name="Kantor R.S."/>
            <person name="Aliaga Goltsman D.S."/>
            <person name="Bik E.M."/>
            <person name="Thomas B.C."/>
            <person name="Banfield J.F."/>
            <person name="Relman D.A."/>
        </authorList>
    </citation>
    <scope>NUCLEOTIDE SEQUENCE [LARGE SCALE GENOMIC DNA]</scope>
    <source>
        <strain evidence="10">DOLJORAL78_47_21</strain>
    </source>
</reference>
<feature type="coiled-coil region" evidence="6">
    <location>
        <begin position="97"/>
        <end position="145"/>
    </location>
</feature>
<evidence type="ECO:0000313" key="11">
    <source>
        <dbReference type="Proteomes" id="UP000243469"/>
    </source>
</evidence>
<evidence type="ECO:0000259" key="9">
    <source>
        <dbReference type="PROSITE" id="PS51781"/>
    </source>
</evidence>
<evidence type="ECO:0000256" key="5">
    <source>
        <dbReference type="ARBA" id="ARBA00023136"/>
    </source>
</evidence>
<keyword evidence="2 7" id="KW-0812">Transmembrane</keyword>
<name>A0A2G6JRJ2_NEPCE</name>
<dbReference type="Proteomes" id="UP000243469">
    <property type="component" value="Unassembled WGS sequence"/>
</dbReference>
<evidence type="ECO:0000256" key="1">
    <source>
        <dbReference type="ARBA" id="ARBA00004167"/>
    </source>
</evidence>
<dbReference type="Pfam" id="PF08239">
    <property type="entry name" value="SH3_3"/>
    <property type="match status" value="1"/>
</dbReference>
<evidence type="ECO:0000256" key="4">
    <source>
        <dbReference type="ARBA" id="ARBA00022989"/>
    </source>
</evidence>
<evidence type="ECO:0000256" key="6">
    <source>
        <dbReference type="SAM" id="Coils"/>
    </source>
</evidence>
<feature type="signal peptide" evidence="8">
    <location>
        <begin position="1"/>
        <end position="18"/>
    </location>
</feature>
<dbReference type="NCBIfam" id="TIGR04211">
    <property type="entry name" value="SH3_and_anchor"/>
    <property type="match status" value="1"/>
</dbReference>
<dbReference type="Gene3D" id="2.30.30.40">
    <property type="entry name" value="SH3 Domains"/>
    <property type="match status" value="1"/>
</dbReference>
<evidence type="ECO:0000256" key="3">
    <source>
        <dbReference type="ARBA" id="ARBA00022729"/>
    </source>
</evidence>
<evidence type="ECO:0000256" key="8">
    <source>
        <dbReference type="SAM" id="SignalP"/>
    </source>
</evidence>